<dbReference type="RefSeq" id="WP_107272310.1">
    <property type="nucleotide sequence ID" value="NZ_PYMA01000013.1"/>
</dbReference>
<dbReference type="InterPro" id="IPR050767">
    <property type="entry name" value="Sel1_AlgK"/>
</dbReference>
<evidence type="ECO:0000256" key="1">
    <source>
        <dbReference type="SAM" id="MobiDB-lite"/>
    </source>
</evidence>
<keyword evidence="3" id="KW-1185">Reference proteome</keyword>
<dbReference type="PANTHER" id="PTHR11102">
    <property type="entry name" value="SEL-1-LIKE PROTEIN"/>
    <property type="match status" value="1"/>
</dbReference>
<feature type="region of interest" description="Disordered" evidence="1">
    <location>
        <begin position="350"/>
        <end position="456"/>
    </location>
</feature>
<dbReference type="PANTHER" id="PTHR11102:SF160">
    <property type="entry name" value="ERAD-ASSOCIATED E3 UBIQUITIN-PROTEIN LIGASE COMPONENT HRD3"/>
    <property type="match status" value="1"/>
</dbReference>
<feature type="compositionally biased region" description="Polar residues" evidence="1">
    <location>
        <begin position="361"/>
        <end position="370"/>
    </location>
</feature>
<reference evidence="2 3" key="1">
    <citation type="submission" date="2018-01" db="EMBL/GenBank/DDBJ databases">
        <title>Whole genome sequencing of Histamine producing bacteria.</title>
        <authorList>
            <person name="Butler K."/>
        </authorList>
    </citation>
    <scope>NUCLEOTIDE SEQUENCE [LARGE SCALE GENOMIC DNA]</scope>
    <source>
        <strain evidence="2 3">DSM 100436</strain>
    </source>
</reference>
<dbReference type="AlphaFoldDB" id="A0A2T3NP89"/>
<dbReference type="EMBL" id="PYMA01000013">
    <property type="protein sequence ID" value="PSW18032.1"/>
    <property type="molecule type" value="Genomic_DNA"/>
</dbReference>
<dbReference type="InterPro" id="IPR011990">
    <property type="entry name" value="TPR-like_helical_dom_sf"/>
</dbReference>
<dbReference type="Proteomes" id="UP000241771">
    <property type="component" value="Unassembled WGS sequence"/>
</dbReference>
<dbReference type="InterPro" id="IPR006597">
    <property type="entry name" value="Sel1-like"/>
</dbReference>
<evidence type="ECO:0000313" key="2">
    <source>
        <dbReference type="EMBL" id="PSW18032.1"/>
    </source>
</evidence>
<organism evidence="2 3">
    <name type="scientific">Photobacterium sanctipauli</name>
    <dbReference type="NCBI Taxonomy" id="1342794"/>
    <lineage>
        <taxon>Bacteria</taxon>
        <taxon>Pseudomonadati</taxon>
        <taxon>Pseudomonadota</taxon>
        <taxon>Gammaproteobacteria</taxon>
        <taxon>Vibrionales</taxon>
        <taxon>Vibrionaceae</taxon>
        <taxon>Photobacterium</taxon>
    </lineage>
</organism>
<proteinExistence type="predicted"/>
<dbReference type="Gene3D" id="1.25.40.10">
    <property type="entry name" value="Tetratricopeptide repeat domain"/>
    <property type="match status" value="2"/>
</dbReference>
<gene>
    <name evidence="2" type="ORF">C9I98_18235</name>
</gene>
<comment type="caution">
    <text evidence="2">The sequence shown here is derived from an EMBL/GenBank/DDBJ whole genome shotgun (WGS) entry which is preliminary data.</text>
</comment>
<feature type="compositionally biased region" description="Polar residues" evidence="1">
    <location>
        <begin position="389"/>
        <end position="456"/>
    </location>
</feature>
<protein>
    <submittedName>
        <fullName evidence="2">Sel1 repeat family protein</fullName>
    </submittedName>
</protein>
<dbReference type="SMART" id="SM00671">
    <property type="entry name" value="SEL1"/>
    <property type="match status" value="5"/>
</dbReference>
<evidence type="ECO:0000313" key="3">
    <source>
        <dbReference type="Proteomes" id="UP000241771"/>
    </source>
</evidence>
<name>A0A2T3NP89_9GAMM</name>
<sequence length="456" mass="50157">MSNLLIGLSVAGGLLGWVLYRYFATQKRQSQEAIAQRMKDDKYQRVLEKAKIAEREEKIFKAQTGHVSSQLSLAKEYELTNIREAIGWYQKAAKLDSTIAQNALARLCKMDLDDPEGNAKSTYWEQVVKAKGNDSAAKFELGRYQIRGYGTEANVDAGLENIHTAAEAGHMPAQSFLGDWYVSDVAPRKDPEEAFIWRVRGALQGDLRACVKTAYCYQTGIAVAKNRLRTTYWLERAAEQGDTEAQQLAAKMHIGVGANETAIAYIWLSLAYAGGNLSAKAERDEVVQHIGIDAILGVQNVANTIYRFMKQGEVKSHSVIALLDKVYGRKGYRPNDEELAALAAGNLAGEHGEEQPAVQESWDSASQAQAKGNELYQPDSPPPEVQLSFEPSASTQSVPASSISNQTNAKAPISSQPDSASEQGTETKANTSAKKEYQQQAWQTSWDNFMTESDKS</sequence>
<dbReference type="Pfam" id="PF08238">
    <property type="entry name" value="Sel1"/>
    <property type="match status" value="4"/>
</dbReference>
<dbReference type="SUPFAM" id="SSF81901">
    <property type="entry name" value="HCP-like"/>
    <property type="match status" value="1"/>
</dbReference>
<accession>A0A2T3NP89</accession>